<dbReference type="EMBL" id="KD099368">
    <property type="protein sequence ID" value="EMS61220.1"/>
    <property type="molecule type" value="Genomic_DNA"/>
</dbReference>
<accession>M8A972</accession>
<name>M8A972_TRIUA</name>
<organism evidence="1">
    <name type="scientific">Triticum urartu</name>
    <name type="common">Red wild einkorn</name>
    <name type="synonym">Crithodium urartu</name>
    <dbReference type="NCBI Taxonomy" id="4572"/>
    <lineage>
        <taxon>Eukaryota</taxon>
        <taxon>Viridiplantae</taxon>
        <taxon>Streptophyta</taxon>
        <taxon>Embryophyta</taxon>
        <taxon>Tracheophyta</taxon>
        <taxon>Spermatophyta</taxon>
        <taxon>Magnoliopsida</taxon>
        <taxon>Liliopsida</taxon>
        <taxon>Poales</taxon>
        <taxon>Poaceae</taxon>
        <taxon>BOP clade</taxon>
        <taxon>Pooideae</taxon>
        <taxon>Triticodae</taxon>
        <taxon>Triticeae</taxon>
        <taxon>Triticinae</taxon>
        <taxon>Triticum</taxon>
    </lineage>
</organism>
<dbReference type="AlphaFoldDB" id="M8A972"/>
<reference evidence="1" key="1">
    <citation type="journal article" date="2013" name="Nature">
        <title>Draft genome of the wheat A-genome progenitor Triticum urartu.</title>
        <authorList>
            <person name="Ling H.Q."/>
            <person name="Zhao S."/>
            <person name="Liu D."/>
            <person name="Wang J."/>
            <person name="Sun H."/>
            <person name="Zhang C."/>
            <person name="Fan H."/>
            <person name="Li D."/>
            <person name="Dong L."/>
            <person name="Tao Y."/>
            <person name="Gao C."/>
            <person name="Wu H."/>
            <person name="Li Y."/>
            <person name="Cui Y."/>
            <person name="Guo X."/>
            <person name="Zheng S."/>
            <person name="Wang B."/>
            <person name="Yu K."/>
            <person name="Liang Q."/>
            <person name="Yang W."/>
            <person name="Lou X."/>
            <person name="Chen J."/>
            <person name="Feng M."/>
            <person name="Jian J."/>
            <person name="Zhang X."/>
            <person name="Luo G."/>
            <person name="Jiang Y."/>
            <person name="Liu J."/>
            <person name="Wang Z."/>
            <person name="Sha Y."/>
            <person name="Zhang B."/>
            <person name="Wu H."/>
            <person name="Tang D."/>
            <person name="Shen Q."/>
            <person name="Xue P."/>
            <person name="Zou S."/>
            <person name="Wang X."/>
            <person name="Liu X."/>
            <person name="Wang F."/>
            <person name="Yang Y."/>
            <person name="An X."/>
            <person name="Dong Z."/>
            <person name="Zhang K."/>
            <person name="Zhang X."/>
            <person name="Luo M.C."/>
            <person name="Dvorak J."/>
            <person name="Tong Y."/>
            <person name="Wang J."/>
            <person name="Yang H."/>
            <person name="Li Z."/>
            <person name="Wang D."/>
            <person name="Zhang A."/>
            <person name="Wang J."/>
        </authorList>
    </citation>
    <scope>NUCLEOTIDE SEQUENCE</scope>
</reference>
<protein>
    <submittedName>
        <fullName evidence="1">Uncharacterized protein</fullName>
    </submittedName>
</protein>
<proteinExistence type="predicted"/>
<sequence length="58" mass="6439">MGDAGASTFDPLLRRGANTSGNHPHLSLLISVFMWHVLKQAPAMERRMQCRDKCLSEG</sequence>
<evidence type="ECO:0000313" key="1">
    <source>
        <dbReference type="EMBL" id="EMS61220.1"/>
    </source>
</evidence>
<gene>
    <name evidence="1" type="ORF">TRIUR3_17435</name>
</gene>